<dbReference type="AlphaFoldDB" id="A0A9Q0EI25"/>
<comment type="caution">
    <text evidence="7">The sequence shown here is derived from an EMBL/GenBank/DDBJ whole genome shotgun (WGS) entry which is preliminary data.</text>
</comment>
<evidence type="ECO:0000256" key="3">
    <source>
        <dbReference type="ARBA" id="ARBA00023163"/>
    </source>
</evidence>
<dbReference type="Gene3D" id="3.90.520.10">
    <property type="entry name" value="SMAD MH1 domain"/>
    <property type="match status" value="1"/>
</dbReference>
<keyword evidence="8" id="KW-1185">Reference proteome</keyword>
<reference evidence="7" key="1">
    <citation type="submission" date="2022-07" db="EMBL/GenBank/DDBJ databases">
        <title>Chromosome-level genome of Muraenolepis orangiensis.</title>
        <authorList>
            <person name="Kim J."/>
        </authorList>
    </citation>
    <scope>NUCLEOTIDE SEQUENCE</scope>
    <source>
        <strain evidence="7">KU_S4_2022</strain>
        <tissue evidence="7">Muscle</tissue>
    </source>
</reference>
<evidence type="ECO:0000256" key="4">
    <source>
        <dbReference type="ARBA" id="ARBA00023242"/>
    </source>
</evidence>
<feature type="compositionally biased region" description="Basic residues" evidence="5">
    <location>
        <begin position="1"/>
        <end position="15"/>
    </location>
</feature>
<dbReference type="GO" id="GO:0005634">
    <property type="term" value="C:nucleus"/>
    <property type="evidence" value="ECO:0007669"/>
    <property type="project" value="UniProtKB-SubCell"/>
</dbReference>
<feature type="region of interest" description="Disordered" evidence="5">
    <location>
        <begin position="1"/>
        <end position="49"/>
    </location>
</feature>
<gene>
    <name evidence="7" type="ORF">NHX12_027839</name>
</gene>
<feature type="domain" description="MH1" evidence="6">
    <location>
        <begin position="51"/>
        <end position="150"/>
    </location>
</feature>
<evidence type="ECO:0000313" key="8">
    <source>
        <dbReference type="Proteomes" id="UP001148018"/>
    </source>
</evidence>
<dbReference type="InterPro" id="IPR036578">
    <property type="entry name" value="SMAD_MH1_sf"/>
</dbReference>
<evidence type="ECO:0000256" key="5">
    <source>
        <dbReference type="SAM" id="MobiDB-lite"/>
    </source>
</evidence>
<dbReference type="EMBL" id="JANIIK010000043">
    <property type="protein sequence ID" value="KAJ3605795.1"/>
    <property type="molecule type" value="Genomic_DNA"/>
</dbReference>
<dbReference type="GO" id="GO:0005667">
    <property type="term" value="C:transcription regulator complex"/>
    <property type="evidence" value="ECO:0007669"/>
    <property type="project" value="InterPro"/>
</dbReference>
<feature type="compositionally biased region" description="Gly residues" evidence="5">
    <location>
        <begin position="33"/>
        <end position="47"/>
    </location>
</feature>
<dbReference type="GO" id="GO:0006355">
    <property type="term" value="P:regulation of DNA-templated transcription"/>
    <property type="evidence" value="ECO:0007669"/>
    <property type="project" value="InterPro"/>
</dbReference>
<evidence type="ECO:0000256" key="1">
    <source>
        <dbReference type="ARBA" id="ARBA00004123"/>
    </source>
</evidence>
<sequence>MFRTKRSGLVRRLWRSRAPGAEEGEAGRDRGGTHGGGSTTTTGGGCCMGKTATKVVVGSKEEVEEEAELKALTHSVLKRLKEKQLELLLQAVESKGGAPRSPCLLLPGTMDTKVGQRPCRLLAPLAALQSVPVAGPPASPFLRPQEAPVL</sequence>
<dbReference type="PROSITE" id="PS51075">
    <property type="entry name" value="MH1"/>
    <property type="match status" value="1"/>
</dbReference>
<keyword evidence="2" id="KW-0805">Transcription regulation</keyword>
<organism evidence="7 8">
    <name type="scientific">Muraenolepis orangiensis</name>
    <name type="common">Patagonian moray cod</name>
    <dbReference type="NCBI Taxonomy" id="630683"/>
    <lineage>
        <taxon>Eukaryota</taxon>
        <taxon>Metazoa</taxon>
        <taxon>Chordata</taxon>
        <taxon>Craniata</taxon>
        <taxon>Vertebrata</taxon>
        <taxon>Euteleostomi</taxon>
        <taxon>Actinopterygii</taxon>
        <taxon>Neopterygii</taxon>
        <taxon>Teleostei</taxon>
        <taxon>Neoteleostei</taxon>
        <taxon>Acanthomorphata</taxon>
        <taxon>Zeiogadaria</taxon>
        <taxon>Gadariae</taxon>
        <taxon>Gadiformes</taxon>
        <taxon>Muraenolepidoidei</taxon>
        <taxon>Muraenolepididae</taxon>
        <taxon>Muraenolepis</taxon>
    </lineage>
</organism>
<dbReference type="SMART" id="SM00523">
    <property type="entry name" value="DWA"/>
    <property type="match status" value="1"/>
</dbReference>
<dbReference type="SUPFAM" id="SSF56366">
    <property type="entry name" value="SMAD MH1 domain"/>
    <property type="match status" value="1"/>
</dbReference>
<keyword evidence="4" id="KW-0539">Nucleus</keyword>
<dbReference type="Proteomes" id="UP001148018">
    <property type="component" value="Unassembled WGS sequence"/>
</dbReference>
<dbReference type="Pfam" id="PF03165">
    <property type="entry name" value="MH1"/>
    <property type="match status" value="1"/>
</dbReference>
<comment type="subcellular location">
    <subcellularLocation>
        <location evidence="1">Nucleus</location>
    </subcellularLocation>
</comment>
<proteinExistence type="predicted"/>
<evidence type="ECO:0000259" key="6">
    <source>
        <dbReference type="PROSITE" id="PS51075"/>
    </source>
</evidence>
<dbReference type="OrthoDB" id="5946219at2759"/>
<keyword evidence="3" id="KW-0804">Transcription</keyword>
<evidence type="ECO:0000313" key="7">
    <source>
        <dbReference type="EMBL" id="KAJ3605795.1"/>
    </source>
</evidence>
<dbReference type="InterPro" id="IPR013019">
    <property type="entry name" value="MAD_homology_MH1"/>
</dbReference>
<dbReference type="InterPro" id="IPR003619">
    <property type="entry name" value="MAD_homology1_Dwarfin-type"/>
</dbReference>
<evidence type="ECO:0000256" key="2">
    <source>
        <dbReference type="ARBA" id="ARBA00023015"/>
    </source>
</evidence>
<protein>
    <recommendedName>
        <fullName evidence="6">MH1 domain-containing protein</fullName>
    </recommendedName>
</protein>
<accession>A0A9Q0EI25</accession>
<name>A0A9Q0EI25_9TELE</name>